<feature type="chain" id="PRO_5042886953" evidence="2">
    <location>
        <begin position="16"/>
        <end position="163"/>
    </location>
</feature>
<evidence type="ECO:0000256" key="1">
    <source>
        <dbReference type="SAM" id="MobiDB-lite"/>
    </source>
</evidence>
<keyword evidence="2" id="KW-0732">Signal</keyword>
<organism evidence="3 4">
    <name type="scientific">Pristionchus mayeri</name>
    <dbReference type="NCBI Taxonomy" id="1317129"/>
    <lineage>
        <taxon>Eukaryota</taxon>
        <taxon>Metazoa</taxon>
        <taxon>Ecdysozoa</taxon>
        <taxon>Nematoda</taxon>
        <taxon>Chromadorea</taxon>
        <taxon>Rhabditida</taxon>
        <taxon>Rhabditina</taxon>
        <taxon>Diplogasteromorpha</taxon>
        <taxon>Diplogasteroidea</taxon>
        <taxon>Neodiplogasteridae</taxon>
        <taxon>Pristionchus</taxon>
    </lineage>
</organism>
<evidence type="ECO:0000313" key="4">
    <source>
        <dbReference type="Proteomes" id="UP001328107"/>
    </source>
</evidence>
<gene>
    <name evidence="3" type="ORF">PMAYCL1PPCAC_26690</name>
</gene>
<protein>
    <submittedName>
        <fullName evidence="3">Uncharacterized protein</fullName>
    </submittedName>
</protein>
<dbReference type="EMBL" id="BTRK01000006">
    <property type="protein sequence ID" value="GMR56495.1"/>
    <property type="molecule type" value="Genomic_DNA"/>
</dbReference>
<name>A0AAN5D5Q0_9BILA</name>
<dbReference type="AlphaFoldDB" id="A0AAN5D5Q0"/>
<comment type="caution">
    <text evidence="3">The sequence shown here is derived from an EMBL/GenBank/DDBJ whole genome shotgun (WGS) entry which is preliminary data.</text>
</comment>
<evidence type="ECO:0000256" key="2">
    <source>
        <dbReference type="SAM" id="SignalP"/>
    </source>
</evidence>
<proteinExistence type="predicted"/>
<accession>A0AAN5D5Q0</accession>
<feature type="region of interest" description="Disordered" evidence="1">
    <location>
        <begin position="116"/>
        <end position="139"/>
    </location>
</feature>
<evidence type="ECO:0000313" key="3">
    <source>
        <dbReference type="EMBL" id="GMR56495.1"/>
    </source>
</evidence>
<dbReference type="Proteomes" id="UP001328107">
    <property type="component" value="Unassembled WGS sequence"/>
</dbReference>
<keyword evidence="4" id="KW-1185">Reference proteome</keyword>
<sequence length="163" mass="18161">SLCLIFAFSAPLAAGCCFSMYKVSAVPRTTLPCINKHIFYRTDHVEKKPQIISKPRKQEDISSISLVDLRLNTMGRRKVALTPPSTPSTPSTPSSADFEQQMSLLDKSWKAFALTESGEPDPSIEKYKSKSSAPSDFRPVDIDNFLAERILRELDIDPKQVLA</sequence>
<feature type="region of interest" description="Disordered" evidence="1">
    <location>
        <begin position="78"/>
        <end position="97"/>
    </location>
</feature>
<reference evidence="4" key="1">
    <citation type="submission" date="2022-10" db="EMBL/GenBank/DDBJ databases">
        <title>Genome assembly of Pristionchus species.</title>
        <authorList>
            <person name="Yoshida K."/>
            <person name="Sommer R.J."/>
        </authorList>
    </citation>
    <scope>NUCLEOTIDE SEQUENCE [LARGE SCALE GENOMIC DNA]</scope>
    <source>
        <strain evidence="4">RS5460</strain>
    </source>
</reference>
<feature type="non-terminal residue" evidence="3">
    <location>
        <position position="1"/>
    </location>
</feature>
<feature type="signal peptide" evidence="2">
    <location>
        <begin position="1"/>
        <end position="15"/>
    </location>
</feature>